<name>A0A9X2ZKX9_9FLAO</name>
<evidence type="ECO:0000313" key="3">
    <source>
        <dbReference type="Proteomes" id="UP001151079"/>
    </source>
</evidence>
<keyword evidence="1" id="KW-1277">Toxin-antitoxin system</keyword>
<gene>
    <name evidence="2" type="ORF">OIU83_23280</name>
</gene>
<sequence>MIQIIWTERAKLDYWGNIEYLERDWTLTNVYSFMDKTNDLIELLIKQNLVFKPTKYKDVFEVPVTKQIILFYKVLENNDIELLRFWNTYQNPKSLML</sequence>
<proteinExistence type="predicted"/>
<dbReference type="Proteomes" id="UP001151079">
    <property type="component" value="Unassembled WGS sequence"/>
</dbReference>
<organism evidence="2 3">
    <name type="scientific">Flavobacterium shii</name>
    <dbReference type="NCBI Taxonomy" id="2987687"/>
    <lineage>
        <taxon>Bacteria</taxon>
        <taxon>Pseudomonadati</taxon>
        <taxon>Bacteroidota</taxon>
        <taxon>Flavobacteriia</taxon>
        <taxon>Flavobacteriales</taxon>
        <taxon>Flavobacteriaceae</taxon>
        <taxon>Flavobacterium</taxon>
    </lineage>
</organism>
<dbReference type="InterPro" id="IPR035093">
    <property type="entry name" value="RelE/ParE_toxin_dom_sf"/>
</dbReference>
<accession>A0A9X2ZKX9</accession>
<dbReference type="AlphaFoldDB" id="A0A9X2ZKX9"/>
<comment type="caution">
    <text evidence="2">The sequence shown here is derived from an EMBL/GenBank/DDBJ whole genome shotgun (WGS) entry which is preliminary data.</text>
</comment>
<dbReference type="EMBL" id="JAOZEW010000043">
    <property type="protein sequence ID" value="MCV9930602.1"/>
    <property type="molecule type" value="Genomic_DNA"/>
</dbReference>
<reference evidence="2" key="1">
    <citation type="submission" date="2022-10" db="EMBL/GenBank/DDBJ databases">
        <title>Two novel species of Flavobacterium.</title>
        <authorList>
            <person name="Liu Q."/>
            <person name="Xin Y.-H."/>
        </authorList>
    </citation>
    <scope>NUCLEOTIDE SEQUENCE</scope>
    <source>
        <strain evidence="2">LS1R49</strain>
    </source>
</reference>
<evidence type="ECO:0000313" key="2">
    <source>
        <dbReference type="EMBL" id="MCV9930602.1"/>
    </source>
</evidence>
<dbReference type="RefSeq" id="WP_264208666.1">
    <property type="nucleotide sequence ID" value="NZ_JAOZEW010000043.1"/>
</dbReference>
<keyword evidence="3" id="KW-1185">Reference proteome</keyword>
<dbReference type="Gene3D" id="3.30.2310.20">
    <property type="entry name" value="RelE-like"/>
    <property type="match status" value="1"/>
</dbReference>
<protein>
    <submittedName>
        <fullName evidence="2">Type II toxin-antitoxin system RelE/ParE family toxin</fullName>
    </submittedName>
</protein>
<dbReference type="Pfam" id="PF05016">
    <property type="entry name" value="ParE_toxin"/>
    <property type="match status" value="1"/>
</dbReference>
<dbReference type="InterPro" id="IPR007712">
    <property type="entry name" value="RelE/ParE_toxin"/>
</dbReference>
<evidence type="ECO:0000256" key="1">
    <source>
        <dbReference type="ARBA" id="ARBA00022649"/>
    </source>
</evidence>